<evidence type="ECO:0000313" key="14">
    <source>
        <dbReference type="EMBL" id="VDN46038.1"/>
    </source>
</evidence>
<evidence type="ECO:0000256" key="8">
    <source>
        <dbReference type="ARBA" id="ARBA00022958"/>
    </source>
</evidence>
<name>A0A3P7PAT7_9FIRM</name>
<evidence type="ECO:0000256" key="1">
    <source>
        <dbReference type="ARBA" id="ARBA00004429"/>
    </source>
</evidence>
<keyword evidence="3" id="KW-0813">Transport</keyword>
<evidence type="ECO:0000256" key="4">
    <source>
        <dbReference type="ARBA" id="ARBA00022475"/>
    </source>
</evidence>
<keyword evidence="9 13" id="KW-1133">Transmembrane helix</keyword>
<sequence length="481" mass="52519">MNSRIVAKIIGVLLILEALMMVPSLIISIIYKEQDGVVFAMIIPLIALVGFLLSKIQCETKLIKVREGFAIVAFGWVVFSLFGSLPFYLSGSIPSFVDAFFETVSGFTTTGASILTEIESLPKGVLFWRSFTHWNGGMGILVFTVALLPKFGVGGFQIFKAESPGPVVDKIAPRINDYAKILYKTYIFITLLQISLLWFAGMNLYDAAVHTFGTVGTGGFSTKNLSVGAYDSPLIQMIIAVFMVVAGVNFSLYYALYKGKWSMVVKDRELRLYLGIVAVATFLITLNISPLYGNMLESGKYAFFQVGSIISTTGYATTDFNLWPTFSKAMLMVLMFVGGCAGSTSGSVKTIRILVLFKLIGREIARIFHPRAVIPVKLGKTSLQSNTVNSIVSFFVLYLLLFVTGTLVISLEGLDLESSASAVAATLGNIGPGFGIVGPTGNYSGFSDFSKLFLSFLMLLGRLELFTIIALIEPKRWIEEF</sequence>
<dbReference type="InterPro" id="IPR004772">
    <property type="entry name" value="TrkH"/>
</dbReference>
<feature type="transmembrane region" description="Helical" evidence="13">
    <location>
        <begin position="387"/>
        <end position="409"/>
    </location>
</feature>
<feature type="transmembrane region" description="Helical" evidence="13">
    <location>
        <begin position="272"/>
        <end position="292"/>
    </location>
</feature>
<evidence type="ECO:0000256" key="3">
    <source>
        <dbReference type="ARBA" id="ARBA00022448"/>
    </source>
</evidence>
<dbReference type="OrthoDB" id="9810952at2"/>
<feature type="transmembrane region" description="Helical" evidence="13">
    <location>
        <begin position="234"/>
        <end position="256"/>
    </location>
</feature>
<keyword evidence="4" id="KW-1003">Cell membrane</keyword>
<dbReference type="GO" id="GO:0046872">
    <property type="term" value="F:metal ion binding"/>
    <property type="evidence" value="ECO:0007669"/>
    <property type="project" value="UniProtKB-KW"/>
</dbReference>
<dbReference type="PIRSF" id="PIRSF006247">
    <property type="entry name" value="TrkH"/>
    <property type="match status" value="1"/>
</dbReference>
<dbReference type="PANTHER" id="PTHR32024:SF2">
    <property type="entry name" value="TRK SYSTEM POTASSIUM UPTAKE PROTEIN TRKG-RELATED"/>
    <property type="match status" value="1"/>
</dbReference>
<feature type="transmembrane region" description="Helical" evidence="13">
    <location>
        <begin position="138"/>
        <end position="160"/>
    </location>
</feature>
<feature type="binding site" evidence="12">
    <location>
        <position position="109"/>
    </location>
    <ligand>
        <name>K(+)</name>
        <dbReference type="ChEBI" id="CHEBI:29103"/>
    </ligand>
</feature>
<protein>
    <submittedName>
        <fullName evidence="14">Trk system potassium uptake protein TrkH</fullName>
    </submittedName>
</protein>
<feature type="transmembrane region" description="Helical" evidence="13">
    <location>
        <begin position="37"/>
        <end position="56"/>
    </location>
</feature>
<reference evidence="14 15" key="1">
    <citation type="submission" date="2018-09" db="EMBL/GenBank/DDBJ databases">
        <authorList>
            <person name="Postec A."/>
        </authorList>
    </citation>
    <scope>NUCLEOTIDE SEQUENCE [LARGE SCALE GENOMIC DNA]</scope>
    <source>
        <strain evidence="14">70B-A</strain>
    </source>
</reference>
<keyword evidence="8 12" id="KW-0630">Potassium</keyword>
<evidence type="ECO:0000256" key="11">
    <source>
        <dbReference type="ARBA" id="ARBA00023136"/>
    </source>
</evidence>
<dbReference type="GO" id="GO:0005886">
    <property type="term" value="C:plasma membrane"/>
    <property type="evidence" value="ECO:0007669"/>
    <property type="project" value="UniProtKB-SubCell"/>
</dbReference>
<comment type="similarity">
    <text evidence="2">Belongs to the TrkH potassium transport family.</text>
</comment>
<feature type="transmembrane region" description="Helical" evidence="13">
    <location>
        <begin position="329"/>
        <end position="348"/>
    </location>
</feature>
<keyword evidence="11 13" id="KW-0472">Membrane</keyword>
<evidence type="ECO:0000256" key="2">
    <source>
        <dbReference type="ARBA" id="ARBA00009137"/>
    </source>
</evidence>
<feature type="binding site" evidence="12">
    <location>
        <position position="110"/>
    </location>
    <ligand>
        <name>K(+)</name>
        <dbReference type="ChEBI" id="CHEBI:29103"/>
    </ligand>
</feature>
<keyword evidence="15" id="KW-1185">Reference proteome</keyword>
<evidence type="ECO:0000256" key="5">
    <source>
        <dbReference type="ARBA" id="ARBA00022519"/>
    </source>
</evidence>
<feature type="transmembrane region" description="Helical" evidence="13">
    <location>
        <begin position="452"/>
        <end position="472"/>
    </location>
</feature>
<dbReference type="Proteomes" id="UP000279029">
    <property type="component" value="Chromosome"/>
</dbReference>
<feature type="transmembrane region" description="Helical" evidence="13">
    <location>
        <begin position="68"/>
        <end position="89"/>
    </location>
</feature>
<comment type="subcellular location">
    <subcellularLocation>
        <location evidence="1">Cell inner membrane</location>
        <topology evidence="1">Multi-pass membrane protein</topology>
    </subcellularLocation>
</comment>
<organism evidence="14 15">
    <name type="scientific">Petrocella atlantisensis</name>
    <dbReference type="NCBI Taxonomy" id="2173034"/>
    <lineage>
        <taxon>Bacteria</taxon>
        <taxon>Bacillati</taxon>
        <taxon>Bacillota</taxon>
        <taxon>Clostridia</taxon>
        <taxon>Lachnospirales</taxon>
        <taxon>Vallitaleaceae</taxon>
        <taxon>Petrocella</taxon>
    </lineage>
</organism>
<evidence type="ECO:0000256" key="12">
    <source>
        <dbReference type="PIRSR" id="PIRSR006247-1"/>
    </source>
</evidence>
<evidence type="ECO:0000256" key="7">
    <source>
        <dbReference type="ARBA" id="ARBA00022692"/>
    </source>
</evidence>
<keyword evidence="5" id="KW-0997">Cell inner membrane</keyword>
<feature type="transmembrane region" description="Helical" evidence="13">
    <location>
        <begin position="12"/>
        <end position="31"/>
    </location>
</feature>
<feature type="binding site" evidence="12">
    <location>
        <position position="312"/>
    </location>
    <ligand>
        <name>K(+)</name>
        <dbReference type="ChEBI" id="CHEBI:29103"/>
    </ligand>
</feature>
<keyword evidence="7 13" id="KW-0812">Transmembrane</keyword>
<keyword evidence="10" id="KW-0406">Ion transport</keyword>
<dbReference type="KEGG" id="cbar:PATL70BA_0195"/>
<evidence type="ECO:0000256" key="10">
    <source>
        <dbReference type="ARBA" id="ARBA00023065"/>
    </source>
</evidence>
<dbReference type="AlphaFoldDB" id="A0A3P7PAT7"/>
<gene>
    <name evidence="14" type="primary">trkH</name>
    <name evidence="14" type="ORF">PATL70BA_0195</name>
</gene>
<proteinExistence type="inferred from homology"/>
<keyword evidence="12" id="KW-0479">Metal-binding</keyword>
<feature type="transmembrane region" description="Helical" evidence="13">
    <location>
        <begin position="181"/>
        <end position="200"/>
    </location>
</feature>
<feature type="binding site" evidence="12">
    <location>
        <position position="429"/>
    </location>
    <ligand>
        <name>K(+)</name>
        <dbReference type="ChEBI" id="CHEBI:29103"/>
    </ligand>
</feature>
<dbReference type="Pfam" id="PF02386">
    <property type="entry name" value="TrkH"/>
    <property type="match status" value="2"/>
</dbReference>
<evidence type="ECO:0000256" key="9">
    <source>
        <dbReference type="ARBA" id="ARBA00022989"/>
    </source>
</evidence>
<dbReference type="RefSeq" id="WP_125135611.1">
    <property type="nucleotide sequence ID" value="NZ_LR130778.1"/>
</dbReference>
<dbReference type="EMBL" id="LR130778">
    <property type="protein sequence ID" value="VDN46038.1"/>
    <property type="molecule type" value="Genomic_DNA"/>
</dbReference>
<feature type="binding site" evidence="12">
    <location>
        <position position="218"/>
    </location>
    <ligand>
        <name>K(+)</name>
        <dbReference type="ChEBI" id="CHEBI:29103"/>
    </ligand>
</feature>
<accession>A0A3P7PAT7</accession>
<keyword evidence="6" id="KW-0633">Potassium transport</keyword>
<evidence type="ECO:0000313" key="15">
    <source>
        <dbReference type="Proteomes" id="UP000279029"/>
    </source>
</evidence>
<evidence type="ECO:0000256" key="6">
    <source>
        <dbReference type="ARBA" id="ARBA00022538"/>
    </source>
</evidence>
<dbReference type="PANTHER" id="PTHR32024">
    <property type="entry name" value="TRK SYSTEM POTASSIUM UPTAKE PROTEIN TRKG-RELATED"/>
    <property type="match status" value="1"/>
</dbReference>
<dbReference type="InterPro" id="IPR003445">
    <property type="entry name" value="Cat_transpt"/>
</dbReference>
<feature type="binding site" evidence="12">
    <location>
        <position position="313"/>
    </location>
    <ligand>
        <name>K(+)</name>
        <dbReference type="ChEBI" id="CHEBI:29103"/>
    </ligand>
</feature>
<dbReference type="GO" id="GO:0015379">
    <property type="term" value="F:potassium:chloride symporter activity"/>
    <property type="evidence" value="ECO:0007669"/>
    <property type="project" value="InterPro"/>
</dbReference>
<evidence type="ECO:0000256" key="13">
    <source>
        <dbReference type="SAM" id="Phobius"/>
    </source>
</evidence>